<protein>
    <submittedName>
        <fullName evidence="1">Uncharacterized protein</fullName>
    </submittedName>
</protein>
<proteinExistence type="predicted"/>
<dbReference type="EMBL" id="KF826710">
    <property type="protein sequence ID" value="AIS85915.1"/>
    <property type="molecule type" value="Genomic_DNA"/>
</dbReference>
<gene>
    <name evidence="1" type="ORF">VASRM7_673</name>
</gene>
<evidence type="ECO:0000313" key="1">
    <source>
        <dbReference type="EMBL" id="AIS85915.1"/>
    </source>
</evidence>
<name>A0A097CTA7_9ACTN</name>
<reference evidence="1" key="1">
    <citation type="submission" date="2013-11" db="EMBL/GenBank/DDBJ databases">
        <title>New antitubercular compounds from marine-derived Verrucosispora sp. MS100047.</title>
        <authorList>
            <person name="Huang P."/>
            <person name="Xie F."/>
            <person name="Wang Q."/>
            <person name="Wang J."/>
            <person name="Wang Q."/>
            <person name="Abdel-Mageed W.M."/>
            <person name="Liu M."/>
            <person name="Han J."/>
            <person name="Song F."/>
            <person name="Dai H."/>
            <person name="Liu X."/>
            <person name="Zhang L."/>
        </authorList>
    </citation>
    <scope>NUCLEOTIDE SEQUENCE</scope>
    <source>
        <strain evidence="1">MS100047</strain>
    </source>
</reference>
<organism evidence="1">
    <name type="scientific">Verrucosispora sp. MS100047</name>
    <dbReference type="NCBI Taxonomy" id="1410949"/>
    <lineage>
        <taxon>Bacteria</taxon>
        <taxon>Bacillati</taxon>
        <taxon>Actinomycetota</taxon>
        <taxon>Actinomycetes</taxon>
        <taxon>Micromonosporales</taxon>
        <taxon>Micromonosporaceae</taxon>
        <taxon>Micromonospora</taxon>
    </lineage>
</organism>
<dbReference type="AlphaFoldDB" id="A0A097CTA7"/>
<sequence length="70" mass="7403">MGLGRSVAMSVPLTPRKPEAIADTFRTFGRAAGGPTGRRDRVTLVRASTPRPLIMALSGQHLVLRASSTS</sequence>
<accession>A0A097CTA7</accession>